<proteinExistence type="predicted"/>
<dbReference type="EMBL" id="CAWUFR010000676">
    <property type="protein sequence ID" value="CAK6980333.1"/>
    <property type="molecule type" value="Genomic_DNA"/>
</dbReference>
<feature type="compositionally biased region" description="Basic and acidic residues" evidence="1">
    <location>
        <begin position="108"/>
        <end position="119"/>
    </location>
</feature>
<evidence type="ECO:0000256" key="1">
    <source>
        <dbReference type="SAM" id="MobiDB-lite"/>
    </source>
</evidence>
<evidence type="ECO:0000313" key="2">
    <source>
        <dbReference type="EMBL" id="CAK6980333.1"/>
    </source>
</evidence>
<sequence length="119" mass="12912">MVQSASRVRPPPLNVRCWSPNSISAPSPKPAIPANLQGRRKHNSSVCSDPPPPLPAPPIHQGPGHDTRIAAPLMSRQSETQSELHKHSGNHTPNTCAQEYPEGPKSAELMRENIRAPQV</sequence>
<comment type="caution">
    <text evidence="2">The sequence shown here is derived from an EMBL/GenBank/DDBJ whole genome shotgun (WGS) entry which is preliminary data.</text>
</comment>
<feature type="region of interest" description="Disordered" evidence="1">
    <location>
        <begin position="1"/>
        <end position="119"/>
    </location>
</feature>
<evidence type="ECO:0000313" key="3">
    <source>
        <dbReference type="Proteomes" id="UP001314229"/>
    </source>
</evidence>
<protein>
    <submittedName>
        <fullName evidence="2">Uncharacterized protein</fullName>
    </submittedName>
</protein>
<dbReference type="AlphaFoldDB" id="A0AAV1Q8E6"/>
<reference evidence="2 3" key="1">
    <citation type="submission" date="2024-01" db="EMBL/GenBank/DDBJ databases">
        <authorList>
            <person name="Alioto T."/>
            <person name="Alioto T."/>
            <person name="Gomez Garrido J."/>
        </authorList>
    </citation>
    <scope>NUCLEOTIDE SEQUENCE [LARGE SCALE GENOMIC DNA]</scope>
</reference>
<accession>A0AAV1Q8E6</accession>
<name>A0AAV1Q8E6_SCOSC</name>
<gene>
    <name evidence="2" type="ORF">FSCOSCO3_A027983</name>
</gene>
<dbReference type="Proteomes" id="UP001314229">
    <property type="component" value="Unassembled WGS sequence"/>
</dbReference>
<feature type="compositionally biased region" description="Pro residues" evidence="1">
    <location>
        <begin position="49"/>
        <end position="60"/>
    </location>
</feature>
<keyword evidence="3" id="KW-1185">Reference proteome</keyword>
<organism evidence="2 3">
    <name type="scientific">Scomber scombrus</name>
    <name type="common">Atlantic mackerel</name>
    <name type="synonym">Scomber vernalis</name>
    <dbReference type="NCBI Taxonomy" id="13677"/>
    <lineage>
        <taxon>Eukaryota</taxon>
        <taxon>Metazoa</taxon>
        <taxon>Chordata</taxon>
        <taxon>Craniata</taxon>
        <taxon>Vertebrata</taxon>
        <taxon>Euteleostomi</taxon>
        <taxon>Actinopterygii</taxon>
        <taxon>Neopterygii</taxon>
        <taxon>Teleostei</taxon>
        <taxon>Neoteleostei</taxon>
        <taxon>Acanthomorphata</taxon>
        <taxon>Pelagiaria</taxon>
        <taxon>Scombriformes</taxon>
        <taxon>Scombridae</taxon>
        <taxon>Scomber</taxon>
    </lineage>
</organism>